<organism evidence="4 5">
    <name type="scientific">Alternaria panax</name>
    <dbReference type="NCBI Taxonomy" id="48097"/>
    <lineage>
        <taxon>Eukaryota</taxon>
        <taxon>Fungi</taxon>
        <taxon>Dikarya</taxon>
        <taxon>Ascomycota</taxon>
        <taxon>Pezizomycotina</taxon>
        <taxon>Dothideomycetes</taxon>
        <taxon>Pleosporomycetidae</taxon>
        <taxon>Pleosporales</taxon>
        <taxon>Pleosporineae</taxon>
        <taxon>Pleosporaceae</taxon>
        <taxon>Alternaria</taxon>
        <taxon>Alternaria sect. Panax</taxon>
    </lineage>
</organism>
<keyword evidence="5" id="KW-1185">Reference proteome</keyword>
<dbReference type="InterPro" id="IPR013083">
    <property type="entry name" value="Znf_RING/FYVE/PHD"/>
</dbReference>
<feature type="compositionally biased region" description="Polar residues" evidence="2">
    <location>
        <begin position="33"/>
        <end position="42"/>
    </location>
</feature>
<comment type="caution">
    <text evidence="4">The sequence shown here is derived from an EMBL/GenBank/DDBJ whole genome shotgun (WGS) entry which is preliminary data.</text>
</comment>
<dbReference type="PROSITE" id="PS50089">
    <property type="entry name" value="ZF_RING_2"/>
    <property type="match status" value="1"/>
</dbReference>
<evidence type="ECO:0000313" key="5">
    <source>
        <dbReference type="Proteomes" id="UP001199106"/>
    </source>
</evidence>
<proteinExistence type="predicted"/>
<dbReference type="SUPFAM" id="SSF57850">
    <property type="entry name" value="RING/U-box"/>
    <property type="match status" value="1"/>
</dbReference>
<keyword evidence="1" id="KW-0479">Metal-binding</keyword>
<sequence>MGSDFYSLEPINKFWTAKAQQSVAAPTGVMSASHAQDMQTADVSDASDDPKQENMGEETLRDCYGKVYLEAYGPHVHPLDYAAWDLDSPQDQRCVVCLEAHGFVSVKTSACGHYFRLACIKEWLNHTLPECQSLSGMPGQDLWGATEGPICGVDELE</sequence>
<dbReference type="CDD" id="cd16448">
    <property type="entry name" value="RING-H2"/>
    <property type="match status" value="1"/>
</dbReference>
<dbReference type="EMBL" id="JAANER010000004">
    <property type="protein sequence ID" value="KAG9191001.1"/>
    <property type="molecule type" value="Genomic_DNA"/>
</dbReference>
<reference evidence="4" key="1">
    <citation type="submission" date="2021-07" db="EMBL/GenBank/DDBJ databases">
        <title>Genome Resource of American Ginseng Black Spot Pathogen Alternaria panax.</title>
        <authorList>
            <person name="Qiu C."/>
            <person name="Wang W."/>
            <person name="Liu Z."/>
        </authorList>
    </citation>
    <scope>NUCLEOTIDE SEQUENCE</scope>
    <source>
        <strain evidence="4">BNCC115425</strain>
    </source>
</reference>
<evidence type="ECO:0000259" key="3">
    <source>
        <dbReference type="PROSITE" id="PS50089"/>
    </source>
</evidence>
<dbReference type="InterPro" id="IPR001841">
    <property type="entry name" value="Znf_RING"/>
</dbReference>
<feature type="compositionally biased region" description="Basic and acidic residues" evidence="2">
    <location>
        <begin position="48"/>
        <end position="57"/>
    </location>
</feature>
<evidence type="ECO:0000256" key="2">
    <source>
        <dbReference type="SAM" id="MobiDB-lite"/>
    </source>
</evidence>
<dbReference type="GO" id="GO:0008270">
    <property type="term" value="F:zinc ion binding"/>
    <property type="evidence" value="ECO:0007669"/>
    <property type="project" value="UniProtKB-KW"/>
</dbReference>
<feature type="domain" description="RING-type" evidence="3">
    <location>
        <begin position="94"/>
        <end position="132"/>
    </location>
</feature>
<dbReference type="Proteomes" id="UP001199106">
    <property type="component" value="Unassembled WGS sequence"/>
</dbReference>
<protein>
    <recommendedName>
        <fullName evidence="3">RING-type domain-containing protein</fullName>
    </recommendedName>
</protein>
<name>A0AAD4NM22_9PLEO</name>
<accession>A0AAD4NM22</accession>
<keyword evidence="1" id="KW-0862">Zinc</keyword>
<feature type="region of interest" description="Disordered" evidence="2">
    <location>
        <begin position="28"/>
        <end position="57"/>
    </location>
</feature>
<keyword evidence="1" id="KW-0863">Zinc-finger</keyword>
<gene>
    <name evidence="4" type="ORF">G6011_09089</name>
</gene>
<evidence type="ECO:0000313" key="4">
    <source>
        <dbReference type="EMBL" id="KAG9191001.1"/>
    </source>
</evidence>
<evidence type="ECO:0000256" key="1">
    <source>
        <dbReference type="PROSITE-ProRule" id="PRU00175"/>
    </source>
</evidence>
<dbReference type="Gene3D" id="3.30.40.10">
    <property type="entry name" value="Zinc/RING finger domain, C3HC4 (zinc finger)"/>
    <property type="match status" value="1"/>
</dbReference>
<dbReference type="AlphaFoldDB" id="A0AAD4NM22"/>